<evidence type="ECO:0000256" key="1">
    <source>
        <dbReference type="SAM" id="MobiDB-lite"/>
    </source>
</evidence>
<keyword evidence="4" id="KW-1185">Reference proteome</keyword>
<evidence type="ECO:0000313" key="3">
    <source>
        <dbReference type="EMBL" id="CAH0564506.1"/>
    </source>
</evidence>
<feature type="compositionally biased region" description="Basic and acidic residues" evidence="1">
    <location>
        <begin position="65"/>
        <end position="75"/>
    </location>
</feature>
<evidence type="ECO:0000313" key="4">
    <source>
        <dbReference type="Proteomes" id="UP001154078"/>
    </source>
</evidence>
<organism evidence="3 4">
    <name type="scientific">Brassicogethes aeneus</name>
    <name type="common">Rape pollen beetle</name>
    <name type="synonym">Meligethes aeneus</name>
    <dbReference type="NCBI Taxonomy" id="1431903"/>
    <lineage>
        <taxon>Eukaryota</taxon>
        <taxon>Metazoa</taxon>
        <taxon>Ecdysozoa</taxon>
        <taxon>Arthropoda</taxon>
        <taxon>Hexapoda</taxon>
        <taxon>Insecta</taxon>
        <taxon>Pterygota</taxon>
        <taxon>Neoptera</taxon>
        <taxon>Endopterygota</taxon>
        <taxon>Coleoptera</taxon>
        <taxon>Polyphaga</taxon>
        <taxon>Cucujiformia</taxon>
        <taxon>Nitidulidae</taxon>
        <taxon>Meligethinae</taxon>
        <taxon>Brassicogethes</taxon>
    </lineage>
</organism>
<gene>
    <name evidence="3" type="ORF">MELIAE_LOCUS13043</name>
</gene>
<proteinExistence type="predicted"/>
<feature type="compositionally biased region" description="Acidic residues" evidence="1">
    <location>
        <begin position="23"/>
        <end position="32"/>
    </location>
</feature>
<feature type="region of interest" description="Disordered" evidence="1">
    <location>
        <begin position="1"/>
        <end position="95"/>
    </location>
</feature>
<protein>
    <recommendedName>
        <fullName evidence="2">DUF7869 domain-containing protein</fullName>
    </recommendedName>
</protein>
<accession>A0A9P0FNE2</accession>
<dbReference type="PANTHER" id="PTHR10773">
    <property type="entry name" value="DNA-DIRECTED RNA POLYMERASES I, II, AND III SUBUNIT RPABC2"/>
    <property type="match status" value="1"/>
</dbReference>
<dbReference type="Proteomes" id="UP001154078">
    <property type="component" value="Chromosome 9"/>
</dbReference>
<feature type="domain" description="DUF7869" evidence="2">
    <location>
        <begin position="424"/>
        <end position="521"/>
    </location>
</feature>
<dbReference type="EMBL" id="OV121140">
    <property type="protein sequence ID" value="CAH0564506.1"/>
    <property type="molecule type" value="Genomic_DNA"/>
</dbReference>
<dbReference type="InterPro" id="IPR057191">
    <property type="entry name" value="DUF7869"/>
</dbReference>
<name>A0A9P0FNE2_BRAAE</name>
<dbReference type="AlphaFoldDB" id="A0A9P0FNE2"/>
<dbReference type="OrthoDB" id="6351383at2759"/>
<dbReference type="Pfam" id="PF25273">
    <property type="entry name" value="DUF7869"/>
    <property type="match status" value="1"/>
</dbReference>
<reference evidence="3" key="1">
    <citation type="submission" date="2021-12" db="EMBL/GenBank/DDBJ databases">
        <authorList>
            <person name="King R."/>
        </authorList>
    </citation>
    <scope>NUCLEOTIDE SEQUENCE</scope>
</reference>
<evidence type="ECO:0000259" key="2">
    <source>
        <dbReference type="Pfam" id="PF25273"/>
    </source>
</evidence>
<dbReference type="PANTHER" id="PTHR10773:SF19">
    <property type="match status" value="1"/>
</dbReference>
<sequence>MAASNVRVPDKIMDCDESTSCSDEFEDSCDDSVADKDYALSDNDESSENSERENELASLASKTRRSTEKSSEKPPKSRWRQKREASYQRVKSKRRRNLGQEYLSVKSKNVIKARELGPPCHCKNMCREKLDNTHEAIFNKFWDLGSFDLQNSYLFGCIRIHKNKRSYKKKQKRQEFSRTFNAEYTVNINGKDVQICKVEFMSIHGIQNSRGRINRVVKMKAQGSSVPEPYRRGKHANRPLKLTDEQKQSVRRHIDLIPKYQSHYSRADNMAKMYLNCDMTIAHLYKKFYVPWCEEQNIVPVKEYAYRKIFCTEYNIGFKLPKSDTCKTCDETSIKLETAIRNNDDEQRTILSTTLNLHKSRAKAMQDLLKSEKELSRLKGSKKLVISFDLQQAMPIPKLTTGPAFYCRKIWLYNLGIHDCTAEQGYMYLWSEDKAKRGADEIASVLLKFLNNLENNNVEDLVVFTDNCPEQNKNWLLTSLWLQLVKENRFKSITHHFLISGHTHLPSDRDFALIEKRHRKYAPVIYSPEGWYSVVREANSKSPFIVTVMEPDDFFNFDPILANIKKNTQTIEGGNMNFSGVYSFLFKAENTKSIFVKHTVNGEYTEVTNTDTDHPDQVIKQEYENNNEKSSDANDADSDHSYFQRFEKNTRSNKDFKNKRKSRKLKRDGVYVAEKSREGGARICARDQRDKHEKHPQISAEDKQFVIQHITEFPAYQIHYSRSHSAKRYLSPDLSIRQMDRLYLKEFNEKETSFRSFL</sequence>